<gene>
    <name evidence="1" type="ORF">B0703_05210</name>
</gene>
<reference evidence="1" key="2">
    <citation type="submission" date="2023-09" db="EMBL/GenBank/DDBJ databases">
        <title>Ecological and genomic based identification of the Bifidobacterium adolescentis prototype of the healthy human gut microbiota.</title>
        <authorList>
            <person name="Lugli G.A."/>
            <person name="Argentini C."/>
            <person name="Tarracchini C."/>
            <person name="Fontana F."/>
            <person name="Alessandri G."/>
            <person name="Mancabelli L."/>
            <person name="Milani C."/>
            <person name="Turroni F."/>
            <person name="Ventura M."/>
        </authorList>
    </citation>
    <scope>NUCLEOTIDE SEQUENCE</scope>
    <source>
        <strain evidence="1">703B</strain>
    </source>
</reference>
<dbReference type="RefSeq" id="WP_272885633.1">
    <property type="nucleotide sequence ID" value="NZ_CP133648.1"/>
</dbReference>
<dbReference type="AlphaFoldDB" id="A0AAF1A7P5"/>
<dbReference type="EMBL" id="CP133648">
    <property type="protein sequence ID" value="WNE86305.1"/>
    <property type="molecule type" value="Genomic_DNA"/>
</dbReference>
<organism evidence="1 2">
    <name type="scientific">Bifidobacterium adolescentis</name>
    <dbReference type="NCBI Taxonomy" id="1680"/>
    <lineage>
        <taxon>Bacteria</taxon>
        <taxon>Bacillati</taxon>
        <taxon>Actinomycetota</taxon>
        <taxon>Actinomycetes</taxon>
        <taxon>Bifidobacteriales</taxon>
        <taxon>Bifidobacteriaceae</taxon>
        <taxon>Bifidobacterium</taxon>
    </lineage>
</organism>
<protein>
    <submittedName>
        <fullName evidence="1">Uncharacterized protein</fullName>
    </submittedName>
</protein>
<name>A0AAF1A7P5_BIFAD</name>
<evidence type="ECO:0000313" key="1">
    <source>
        <dbReference type="EMBL" id="WNE86305.1"/>
    </source>
</evidence>
<proteinExistence type="predicted"/>
<evidence type="ECO:0000313" key="2">
    <source>
        <dbReference type="Proteomes" id="UP000193179"/>
    </source>
</evidence>
<dbReference type="Proteomes" id="UP000193179">
    <property type="component" value="Chromosome"/>
</dbReference>
<accession>A0AAF1A7P5</accession>
<reference evidence="1" key="1">
    <citation type="journal article" date="2016" name="Sci. Rep.">
        <title>Evaluation of genetic diversity among strains of the human gut commensal Bifidobacterium adolescentis.</title>
        <authorList>
            <person name="Duranti S."/>
            <person name="Milani C."/>
            <person name="Lugli G.A."/>
            <person name="Mancabelli L."/>
            <person name="Turroni F."/>
            <person name="Ferrario C."/>
            <person name="Mangifesta M."/>
            <person name="Viappiani A."/>
            <person name="Sanchez B."/>
            <person name="Margolles A."/>
            <person name="van Sinderen D."/>
            <person name="Ventura M."/>
        </authorList>
    </citation>
    <scope>NUCLEOTIDE SEQUENCE</scope>
    <source>
        <strain evidence="1">703B</strain>
    </source>
</reference>
<sequence length="41" mass="4465">MENETRRDMLETYAKALEGGLMPLDAAKALAGRMEADKGLP</sequence>